<comment type="caution">
    <text evidence="1">The sequence shown here is derived from an EMBL/GenBank/DDBJ whole genome shotgun (WGS) entry which is preliminary data.</text>
</comment>
<evidence type="ECO:0008006" key="3">
    <source>
        <dbReference type="Google" id="ProtNLM"/>
    </source>
</evidence>
<keyword evidence="2" id="KW-1185">Reference proteome</keyword>
<accession>A0ABN8PJG5</accession>
<dbReference type="PANTHER" id="PTHR13627">
    <property type="entry name" value="FUKUTIN RELATED PROTEIN"/>
    <property type="match status" value="1"/>
</dbReference>
<evidence type="ECO:0000313" key="2">
    <source>
        <dbReference type="Proteomes" id="UP001159405"/>
    </source>
</evidence>
<dbReference type="Proteomes" id="UP001159405">
    <property type="component" value="Unassembled WGS sequence"/>
</dbReference>
<protein>
    <recommendedName>
        <fullName evidence="3">Nucleotidyltransferase family protein</fullName>
    </recommendedName>
</protein>
<dbReference type="EMBL" id="CALNXK010000072">
    <property type="protein sequence ID" value="CAH3143999.1"/>
    <property type="molecule type" value="Genomic_DNA"/>
</dbReference>
<gene>
    <name evidence="1" type="ORF">PLOB_00043698</name>
</gene>
<organism evidence="1 2">
    <name type="scientific">Porites lobata</name>
    <dbReference type="NCBI Taxonomy" id="104759"/>
    <lineage>
        <taxon>Eukaryota</taxon>
        <taxon>Metazoa</taxon>
        <taxon>Cnidaria</taxon>
        <taxon>Anthozoa</taxon>
        <taxon>Hexacorallia</taxon>
        <taxon>Scleractinia</taxon>
        <taxon>Fungiina</taxon>
        <taxon>Poritidae</taxon>
        <taxon>Porites</taxon>
    </lineage>
</organism>
<sequence>MYGSIWGAHRIGKPLPWDNDVDIGFDGEGIFADMTLDEFLAPFVAAGFKAKGLWLSVDLFAFYNHGGTMTRTGIESWAFALNYRIYHSFPAWLVEPELPQVKFGFFNISIPKGGIEILKHLYPFNWWKEVRPRGC</sequence>
<name>A0ABN8PJG5_9CNID</name>
<dbReference type="PANTHER" id="PTHR13627:SF32">
    <property type="entry name" value="AGAP006029-PA"/>
    <property type="match status" value="1"/>
</dbReference>
<evidence type="ECO:0000313" key="1">
    <source>
        <dbReference type="EMBL" id="CAH3143999.1"/>
    </source>
</evidence>
<dbReference type="InterPro" id="IPR052613">
    <property type="entry name" value="LicD_transferase"/>
</dbReference>
<proteinExistence type="predicted"/>
<reference evidence="1 2" key="1">
    <citation type="submission" date="2022-05" db="EMBL/GenBank/DDBJ databases">
        <authorList>
            <consortium name="Genoscope - CEA"/>
            <person name="William W."/>
        </authorList>
    </citation>
    <scope>NUCLEOTIDE SEQUENCE [LARGE SCALE GENOMIC DNA]</scope>
</reference>